<dbReference type="Proteomes" id="UP000002696">
    <property type="component" value="Chromosome"/>
</dbReference>
<dbReference type="InParanoid" id="D9QF82"/>
<dbReference type="KEGG" id="bsb:Bresu_1255"/>
<dbReference type="AlphaFoldDB" id="D9QF82"/>
<name>D9QF82_BRESC</name>
<organism evidence="1 2">
    <name type="scientific">Brevundimonas subvibrioides (strain ATCC 15264 / DSM 4735 / LMG 14903 / NBRC 16000 / CB 81)</name>
    <name type="common">Caulobacter subvibrioides</name>
    <dbReference type="NCBI Taxonomy" id="633149"/>
    <lineage>
        <taxon>Bacteria</taxon>
        <taxon>Pseudomonadati</taxon>
        <taxon>Pseudomonadota</taxon>
        <taxon>Alphaproteobacteria</taxon>
        <taxon>Caulobacterales</taxon>
        <taxon>Caulobacteraceae</taxon>
        <taxon>Brevundimonas</taxon>
    </lineage>
</organism>
<proteinExistence type="predicted"/>
<sequence>MQAPSILDFGPIDDINALYAFFEELRFRTILLGQKVIVDLRMCRRVGAVGVLLLAAEIERCNFVKPDHVSGYSPTNPVALRTLSMFGFHQAIGVEVEESILPQRGVVQIQTGTGETENLSSKLGEVAGLTLELWHDQAFTDRIHGALNEAMTNVLMHAYDPNLTQNAGEACESGRWWVAGFSQAGSGEAWFLALDLGVGIPVSAPAKNKGLQAYLATPVQRNDAMIIWHVISQEGRSRTGLPQHGKGMPTMVSLIRDRAKSGTLWIVSGNGIYLLDKDATRPGERMINEMIIPLRSKAAGTLILWKVGRSSLLPAEA</sequence>
<dbReference type="STRING" id="633149.Bresu_1255"/>
<gene>
    <name evidence="1" type="ordered locus">Bresu_1255</name>
</gene>
<dbReference type="EMBL" id="CP002102">
    <property type="protein sequence ID" value="ADL00567.1"/>
    <property type="molecule type" value="Genomic_DNA"/>
</dbReference>
<keyword evidence="2" id="KW-1185">Reference proteome</keyword>
<dbReference type="HOGENOM" id="CLU_876237_0_0_5"/>
<reference evidence="2" key="1">
    <citation type="journal article" date="2011" name="J. Bacteriol.">
        <title>Genome sequences of eight morphologically diverse alphaproteobacteria.</title>
        <authorList>
            <consortium name="US DOE Joint Genome Institute"/>
            <person name="Brown P.J."/>
            <person name="Kysela D.T."/>
            <person name="Buechlein A."/>
            <person name="Hemmerich C."/>
            <person name="Brun Y.V."/>
        </authorList>
    </citation>
    <scope>NUCLEOTIDE SEQUENCE [LARGE SCALE GENOMIC DNA]</scope>
    <source>
        <strain evidence="2">ATCC 15264 / DSM 4735 / LMG 14903 / NBRC 16000 / CB 81</strain>
    </source>
</reference>
<accession>D9QF82</accession>
<evidence type="ECO:0000313" key="1">
    <source>
        <dbReference type="EMBL" id="ADL00567.1"/>
    </source>
</evidence>
<protein>
    <submittedName>
        <fullName evidence="1">Uncharacterized protein</fullName>
    </submittedName>
</protein>
<dbReference type="eggNOG" id="ENOG5033DZB">
    <property type="taxonomic scope" value="Bacteria"/>
</dbReference>
<evidence type="ECO:0000313" key="2">
    <source>
        <dbReference type="Proteomes" id="UP000002696"/>
    </source>
</evidence>